<name>A0A9P6DWZ3_9AGAM</name>
<keyword evidence="2" id="KW-1185">Reference proteome</keyword>
<reference evidence="1" key="1">
    <citation type="journal article" date="2020" name="Nat. Commun.">
        <title>Large-scale genome sequencing of mycorrhizal fungi provides insights into the early evolution of symbiotic traits.</title>
        <authorList>
            <person name="Miyauchi S."/>
            <person name="Kiss E."/>
            <person name="Kuo A."/>
            <person name="Drula E."/>
            <person name="Kohler A."/>
            <person name="Sanchez-Garcia M."/>
            <person name="Morin E."/>
            <person name="Andreopoulos B."/>
            <person name="Barry K.W."/>
            <person name="Bonito G."/>
            <person name="Buee M."/>
            <person name="Carver A."/>
            <person name="Chen C."/>
            <person name="Cichocki N."/>
            <person name="Clum A."/>
            <person name="Culley D."/>
            <person name="Crous P.W."/>
            <person name="Fauchery L."/>
            <person name="Girlanda M."/>
            <person name="Hayes R.D."/>
            <person name="Keri Z."/>
            <person name="LaButti K."/>
            <person name="Lipzen A."/>
            <person name="Lombard V."/>
            <person name="Magnuson J."/>
            <person name="Maillard F."/>
            <person name="Murat C."/>
            <person name="Nolan M."/>
            <person name="Ohm R.A."/>
            <person name="Pangilinan J."/>
            <person name="Pereira M.F."/>
            <person name="Perotto S."/>
            <person name="Peter M."/>
            <person name="Pfister S."/>
            <person name="Riley R."/>
            <person name="Sitrit Y."/>
            <person name="Stielow J.B."/>
            <person name="Szollosi G."/>
            <person name="Zifcakova L."/>
            <person name="Stursova M."/>
            <person name="Spatafora J.W."/>
            <person name="Tedersoo L."/>
            <person name="Vaario L.M."/>
            <person name="Yamada A."/>
            <person name="Yan M."/>
            <person name="Wang P."/>
            <person name="Xu J."/>
            <person name="Bruns T."/>
            <person name="Baldrian P."/>
            <person name="Vilgalys R."/>
            <person name="Dunand C."/>
            <person name="Henrissat B."/>
            <person name="Grigoriev I.V."/>
            <person name="Hibbett D."/>
            <person name="Nagy L.G."/>
            <person name="Martin F.M."/>
        </authorList>
    </citation>
    <scope>NUCLEOTIDE SEQUENCE</scope>
    <source>
        <strain evidence="1">UP504</strain>
    </source>
</reference>
<gene>
    <name evidence="1" type="ORF">BS47DRAFT_1344341</name>
</gene>
<organism evidence="1 2">
    <name type="scientific">Hydnum rufescens UP504</name>
    <dbReference type="NCBI Taxonomy" id="1448309"/>
    <lineage>
        <taxon>Eukaryota</taxon>
        <taxon>Fungi</taxon>
        <taxon>Dikarya</taxon>
        <taxon>Basidiomycota</taxon>
        <taxon>Agaricomycotina</taxon>
        <taxon>Agaricomycetes</taxon>
        <taxon>Cantharellales</taxon>
        <taxon>Hydnaceae</taxon>
        <taxon>Hydnum</taxon>
    </lineage>
</organism>
<comment type="caution">
    <text evidence="1">The sequence shown here is derived from an EMBL/GenBank/DDBJ whole genome shotgun (WGS) entry which is preliminary data.</text>
</comment>
<dbReference type="AlphaFoldDB" id="A0A9P6DWZ3"/>
<proteinExistence type="predicted"/>
<evidence type="ECO:0000313" key="2">
    <source>
        <dbReference type="Proteomes" id="UP000886523"/>
    </source>
</evidence>
<dbReference type="EMBL" id="MU128974">
    <property type="protein sequence ID" value="KAF9513295.1"/>
    <property type="molecule type" value="Genomic_DNA"/>
</dbReference>
<dbReference type="OrthoDB" id="1872379at2759"/>
<evidence type="ECO:0000313" key="1">
    <source>
        <dbReference type="EMBL" id="KAF9513295.1"/>
    </source>
</evidence>
<sequence length="73" mass="8194">VTLHPRLGRAQKAETNERISKLKGLYDSFQHPRGCKSLDVLSIRFFLAGRFGMSTNNFQLTANGQGGYSMDFL</sequence>
<feature type="non-terminal residue" evidence="1">
    <location>
        <position position="73"/>
    </location>
</feature>
<protein>
    <submittedName>
        <fullName evidence="1">Uncharacterized protein</fullName>
    </submittedName>
</protein>
<accession>A0A9P6DWZ3</accession>
<dbReference type="Proteomes" id="UP000886523">
    <property type="component" value="Unassembled WGS sequence"/>
</dbReference>
<feature type="non-terminal residue" evidence="1">
    <location>
        <position position="1"/>
    </location>
</feature>